<dbReference type="GO" id="GO:0009307">
    <property type="term" value="P:DNA restriction-modification system"/>
    <property type="evidence" value="ECO:0007669"/>
    <property type="project" value="InterPro"/>
</dbReference>
<dbReference type="InterPro" id="IPR011335">
    <property type="entry name" value="Restrct_endonuc-II-like"/>
</dbReference>
<dbReference type="AlphaFoldDB" id="A0A4Z0GVW9"/>
<dbReference type="InterPro" id="IPR007560">
    <property type="entry name" value="Restrct_endonuc_IV_Mrr"/>
</dbReference>
<dbReference type="Pfam" id="PF04471">
    <property type="entry name" value="Mrr_cat"/>
    <property type="match status" value="1"/>
</dbReference>
<evidence type="ECO:0000259" key="1">
    <source>
        <dbReference type="Pfam" id="PF04471"/>
    </source>
</evidence>
<name>A0A4Z0GVW9_9BACI</name>
<dbReference type="PANTHER" id="PTHR30015">
    <property type="entry name" value="MRR RESTRICTION SYSTEM PROTEIN"/>
    <property type="match status" value="1"/>
</dbReference>
<dbReference type="InterPro" id="IPR011856">
    <property type="entry name" value="tRNA_endonuc-like_dom_sf"/>
</dbReference>
<feature type="domain" description="Restriction endonuclease type IV Mrr" evidence="1">
    <location>
        <begin position="74"/>
        <end position="179"/>
    </location>
</feature>
<evidence type="ECO:0000313" key="3">
    <source>
        <dbReference type="Proteomes" id="UP000297982"/>
    </source>
</evidence>
<reference evidence="2 3" key="1">
    <citation type="journal article" date="2003" name="Int. J. Syst. Evol. Microbiol.">
        <title>Halobacillus salinus sp. nov., isolated from a salt lake on the coast of the East Sea in Korea.</title>
        <authorList>
            <person name="Yoon J.H."/>
            <person name="Kang K.H."/>
            <person name="Park Y.H."/>
        </authorList>
    </citation>
    <scope>NUCLEOTIDE SEQUENCE [LARGE SCALE GENOMIC DNA]</scope>
    <source>
        <strain evidence="2 3">HSL-3</strain>
    </source>
</reference>
<dbReference type="SUPFAM" id="SSF52980">
    <property type="entry name" value="Restriction endonuclease-like"/>
    <property type="match status" value="1"/>
</dbReference>
<sequence length="199" mass="22522">MIYFEIALGVLLVIAAVHFKMTKRKNNYQTTLLLRQLDSNEEMKKTLAMGLYLRFRKENLDETTKLSSLYLRQEPISFEHFTADLIQKARGGSTWVTPPSHDFGVDFEHTIDGNIFLGQAKCQRDDLGYEPIALVHSNMVKKGAQSGYVITPGSFTPAARKYVKGLNIELIDGLKLVDLWIVGLDNVEQEIKDFIPAVD</sequence>
<keyword evidence="2" id="KW-0255">Endonuclease</keyword>
<proteinExistence type="predicted"/>
<keyword evidence="2" id="KW-0378">Hydrolase</keyword>
<organism evidence="2 3">
    <name type="scientific">Halobacillus salinus</name>
    <dbReference type="NCBI Taxonomy" id="192814"/>
    <lineage>
        <taxon>Bacteria</taxon>
        <taxon>Bacillati</taxon>
        <taxon>Bacillota</taxon>
        <taxon>Bacilli</taxon>
        <taxon>Bacillales</taxon>
        <taxon>Bacillaceae</taxon>
        <taxon>Halobacillus</taxon>
    </lineage>
</organism>
<comment type="caution">
    <text evidence="2">The sequence shown here is derived from an EMBL/GenBank/DDBJ whole genome shotgun (WGS) entry which is preliminary data.</text>
</comment>
<evidence type="ECO:0000313" key="2">
    <source>
        <dbReference type="EMBL" id="TGB01075.1"/>
    </source>
</evidence>
<dbReference type="PANTHER" id="PTHR30015:SF7">
    <property type="entry name" value="TYPE IV METHYL-DIRECTED RESTRICTION ENZYME ECOKMRR"/>
    <property type="match status" value="1"/>
</dbReference>
<keyword evidence="2" id="KW-0540">Nuclease</keyword>
<dbReference type="EMBL" id="SRJC01000008">
    <property type="protein sequence ID" value="TGB01075.1"/>
    <property type="molecule type" value="Genomic_DNA"/>
</dbReference>
<dbReference type="GO" id="GO:0003677">
    <property type="term" value="F:DNA binding"/>
    <property type="evidence" value="ECO:0007669"/>
    <property type="project" value="InterPro"/>
</dbReference>
<keyword evidence="3" id="KW-1185">Reference proteome</keyword>
<protein>
    <submittedName>
        <fullName evidence="2">Restriction endonuclease</fullName>
    </submittedName>
</protein>
<dbReference type="Proteomes" id="UP000297982">
    <property type="component" value="Unassembled WGS sequence"/>
</dbReference>
<accession>A0A4Z0GVW9</accession>
<gene>
    <name evidence="2" type="ORF">E4663_18160</name>
</gene>
<dbReference type="GO" id="GO:0015666">
    <property type="term" value="F:restriction endodeoxyribonuclease activity"/>
    <property type="evidence" value="ECO:0007669"/>
    <property type="project" value="TreeGrafter"/>
</dbReference>
<dbReference type="InterPro" id="IPR052906">
    <property type="entry name" value="Type_IV_Methyl-Rstrct_Enzyme"/>
</dbReference>
<dbReference type="Gene3D" id="3.40.1350.10">
    <property type="match status" value="1"/>
</dbReference>
<dbReference type="RefSeq" id="WP_135328683.1">
    <property type="nucleotide sequence ID" value="NZ_SRJC01000008.1"/>
</dbReference>